<dbReference type="Gene3D" id="3.40.190.10">
    <property type="entry name" value="Periplasmic binding protein-like II"/>
    <property type="match status" value="2"/>
</dbReference>
<dbReference type="Proteomes" id="UP000054408">
    <property type="component" value="Unassembled WGS sequence"/>
</dbReference>
<keyword evidence="4" id="KW-0808">Transferase</keyword>
<dbReference type="EMBL" id="GL349503">
    <property type="protein sequence ID" value="KNC55735.1"/>
    <property type="molecule type" value="Genomic_DNA"/>
</dbReference>
<proteinExistence type="predicted"/>
<dbReference type="Gene3D" id="1.10.510.10">
    <property type="entry name" value="Transferase(Phosphotransferase) domain 1"/>
    <property type="match status" value="3"/>
</dbReference>
<organism evidence="4 5">
    <name type="scientific">Thecamonas trahens ATCC 50062</name>
    <dbReference type="NCBI Taxonomy" id="461836"/>
    <lineage>
        <taxon>Eukaryota</taxon>
        <taxon>Apusozoa</taxon>
        <taxon>Apusomonadida</taxon>
        <taxon>Apusomonadidae</taxon>
        <taxon>Thecamonas</taxon>
    </lineage>
</organism>
<sequence length="2032" mass="213728">MTTNAPAIMAAKAPTNIAVGVTTNAPAIDNNNNIIGMTTNAPAIMAAKAPTNTAAASKDATSIIGMTTNAPAIMAAYGQRYQELGELFHAFFSILLVIIVIIVIILSDSMLVVESFDPSPSVRVHYYTPLSVELGDSSVPDTALIARLVASFNDLALTNRSRPSAGLFPLPQPATKDDILPLLRSHAPPDVLPLPAHLFGIASDDLFVSLADIWASSGLESYAFRSVRRRMESSVAADPDLVAVPLEVSADVCMYSSRTIAALGIDSPPNTLDDLIDACIIARAADLICLSVTSPTLLFDYLALRSHGTEFYALFVAANVSLTDPRVVHTFDDVLRLIDIAAIGPYTLLASPALVSGSSLFHCGPSSRAGEFASYTSDLAAFAFPSTQSVFATRPELEPAKLGLIGSVSGLAAAARSPFRDSAHAFLAHCAHPAVLHAALAPLPHIVSPRFDVATLPNATVAATVTTLLRNPRLASLQHASSRTGFGDPRLATEWIALHSLLLASSSVANATHALDIALPRLDALRLAYVFNKAAVPIASLSSGTYSAPIELTLSTFTPGSKVTIYYAIDSETAWKRYVGPIVLSASGVYIVHAHTVVRTMTPSDRLSVTLNLIDSPNPSRATDLPVYVIILIVVAVLVCVFGLVLIAVSCARRFVCPSASVGSMASLLVVDVDDLVFDSLLGKTALGDVYLGRIHGTPVTMHLTAPTKLPPTEAERLVVEVVALAGLDHPNLTGIIGVSTSPTVIIYEFTPRASLRDVIHTHTLTIDSSMVFKWAFEMAAALAFLARNHTLHGNFSSLCVHFDADWTVKVSQFGLHSIHAIASSPLLSQSCLVTSASVSHVGPPQPSATIPTRSSRDVSDESGDDSPGLRVSVTASAVSVSELEEDVCRLSSSASEMQEHSESDFMVSQVQSSPSFASRTEPRTAMSSSRLISSESLVIAEGPHTPSRAAGGKALPSTAPAATPTLFWTAPEVLASGRSLVSTSSDAYSLAIVLWELTTRAQLYQGLNPVAVALDVMHVARRPPIAAVPPLYGPIAPVIELLWRGSPTDRLTIDAATHELGHLVHPESFTFPASITVPPGVAHVVHCELRNAARLLLSNPQAAHRLLTAFHAVIPQLARSDGAIISAWGINWITLTFKWPPDIVSFAEAVGAHTAIAEPVTIMAVKAKVATTLDSFGHPCLSGPAIDALAVSWNMLFGSVVYTILAGISASAASAMASRLAAPSALAWEHGFSGGLFVDTVLARNLGSSAKLVHVVGSVVQIVIKGHVSVHDIAEPTNLPSGTVLPALQASRQSTRMRWSRSSASPHRSRSHASSSASPHRPSDASASGVVRVDKRFHAGGAHMTRTTPNGGHKKRRARRVHTRRVRTRIKHPTAATDHRSVKTGSRMRRATAHVSKDMTDAGLSATAATTQADTVTLPIYSEADGTHLSGSSAVQGSKSSSSSRSSLSPPSMTCLPTPPIAVRLQEPSNSHSHSTSLGLEALMGTTRTVKLDSGTSSAEESPRVAMTTSTSILSSSSSTSSQDTIPACTSHERAAVAANANSETCGSSSLVPSPARLQGSSSSSLSSFSSDPAQAPPTTLPDLFFAEENESVGAGSSGSSDRSGSLTADEEHESVESSETPLGTGIAGLNRTLSVNNLVSMEARILRREDVDAVLAKSGVSQSPMWRTAYTTAYLGMLSPAMVNLSMPLPTPSEHGTMPHSPSPGSRPSKRVVLETDMALQNSPALLGSHMFVPHPRDVATASMSSIPESEQEQAAAAAAATAVVPVVVKVLERQSATPMELMNVAEALATASNYARTSRRLVGPLAFCLDIPRLAYIERLYPGQSLAQLLALPAPPPSALAAVARGMVRSLMRLYAAQPRERQGHGALRPSNVLLVVTDSVPRAVVDAHISGFGLASLQTMTSRATVLPLVQYLAPEQIRGEVQQSVTSDVFILGSILYEMASGFRAFDGSDPLEVSVRISAGLAPDPEPVSIPSSRLRNLIASCWATSPEQRPSIAEVTTIVTSCSPHDFARGAHKPVASPSPSDHVV</sequence>
<feature type="compositionally biased region" description="Low complexity" evidence="1">
    <location>
        <begin position="1593"/>
        <end position="1607"/>
    </location>
</feature>
<gene>
    <name evidence="4" type="ORF">AMSG_11130</name>
</gene>
<keyword evidence="4" id="KW-0418">Kinase</keyword>
<evidence type="ECO:0000256" key="1">
    <source>
        <dbReference type="SAM" id="MobiDB-lite"/>
    </source>
</evidence>
<dbReference type="PROSITE" id="PS50011">
    <property type="entry name" value="PROTEIN_KINASE_DOM"/>
    <property type="match status" value="2"/>
</dbReference>
<dbReference type="PANTHER" id="PTHR44329">
    <property type="entry name" value="SERINE/THREONINE-PROTEIN KINASE TNNI3K-RELATED"/>
    <property type="match status" value="1"/>
</dbReference>
<dbReference type="eggNOG" id="KOG0192">
    <property type="taxonomic scope" value="Eukaryota"/>
</dbReference>
<accession>A0A0L0DU02</accession>
<reference evidence="4 5" key="1">
    <citation type="submission" date="2010-05" db="EMBL/GenBank/DDBJ databases">
        <title>The Genome Sequence of Thecamonas trahens ATCC 50062.</title>
        <authorList>
            <consortium name="The Broad Institute Genome Sequencing Platform"/>
            <person name="Russ C."/>
            <person name="Cuomo C."/>
            <person name="Shea T."/>
            <person name="Young S.K."/>
            <person name="Zeng Q."/>
            <person name="Koehrsen M."/>
            <person name="Haas B."/>
            <person name="Borodovsky M."/>
            <person name="Guigo R."/>
            <person name="Alvarado L."/>
            <person name="Berlin A."/>
            <person name="Bochicchio J."/>
            <person name="Borenstein D."/>
            <person name="Chapman S."/>
            <person name="Chen Z."/>
            <person name="Freedman E."/>
            <person name="Gellesch M."/>
            <person name="Goldberg J."/>
            <person name="Griggs A."/>
            <person name="Gujja S."/>
            <person name="Heilman E."/>
            <person name="Heiman D."/>
            <person name="Hepburn T."/>
            <person name="Howarth C."/>
            <person name="Jen D."/>
            <person name="Larson L."/>
            <person name="Mehta T."/>
            <person name="Park D."/>
            <person name="Pearson M."/>
            <person name="Roberts A."/>
            <person name="Saif S."/>
            <person name="Shenoy N."/>
            <person name="Sisk P."/>
            <person name="Stolte C."/>
            <person name="Sykes S."/>
            <person name="Thomson T."/>
            <person name="Walk T."/>
            <person name="White J."/>
            <person name="Yandava C."/>
            <person name="Burger G."/>
            <person name="Gray M.W."/>
            <person name="Holland P.W.H."/>
            <person name="King N."/>
            <person name="Lang F.B.F."/>
            <person name="Roger A.J."/>
            <person name="Ruiz-Trillo I."/>
            <person name="Lander E."/>
            <person name="Nusbaum C."/>
        </authorList>
    </citation>
    <scope>NUCLEOTIDE SEQUENCE [LARGE SCALE GENOMIC DNA]</scope>
    <source>
        <strain evidence="4 5">ATCC 50062</strain>
    </source>
</reference>
<feature type="compositionally biased region" description="Low complexity" evidence="1">
    <location>
        <begin position="1301"/>
        <end position="1329"/>
    </location>
</feature>
<dbReference type="GO" id="GO:0005524">
    <property type="term" value="F:ATP binding"/>
    <property type="evidence" value="ECO:0007669"/>
    <property type="project" value="InterPro"/>
</dbReference>
<feature type="region of interest" description="Disordered" evidence="1">
    <location>
        <begin position="1546"/>
        <end position="1629"/>
    </location>
</feature>
<dbReference type="SUPFAM" id="SSF56112">
    <property type="entry name" value="Protein kinase-like (PK-like)"/>
    <property type="match status" value="2"/>
</dbReference>
<dbReference type="Pfam" id="PF00069">
    <property type="entry name" value="Pkinase"/>
    <property type="match status" value="1"/>
</dbReference>
<feature type="compositionally biased region" description="Low complexity" evidence="1">
    <location>
        <begin position="1509"/>
        <end position="1523"/>
    </location>
</feature>
<evidence type="ECO:0000259" key="3">
    <source>
        <dbReference type="PROSITE" id="PS50011"/>
    </source>
</evidence>
<feature type="compositionally biased region" description="Basic residues" evidence="1">
    <location>
        <begin position="1353"/>
        <end position="1366"/>
    </location>
</feature>
<feature type="region of interest" description="Disordered" evidence="1">
    <location>
        <begin position="839"/>
        <end position="871"/>
    </location>
</feature>
<dbReference type="RefSeq" id="XP_013752889.1">
    <property type="nucleotide sequence ID" value="XM_013897435.1"/>
</dbReference>
<dbReference type="eggNOG" id="KOG1025">
    <property type="taxonomic scope" value="Eukaryota"/>
</dbReference>
<dbReference type="Pfam" id="PF07714">
    <property type="entry name" value="PK_Tyr_Ser-Thr"/>
    <property type="match status" value="2"/>
</dbReference>
<feature type="compositionally biased region" description="Polar residues" evidence="1">
    <location>
        <begin position="1492"/>
        <end position="1501"/>
    </location>
</feature>
<feature type="region of interest" description="Disordered" evidence="1">
    <location>
        <begin position="1429"/>
        <end position="1460"/>
    </location>
</feature>
<dbReference type="STRING" id="461836.A0A0L0DU02"/>
<dbReference type="InterPro" id="IPR001245">
    <property type="entry name" value="Ser-Thr/Tyr_kinase_cat_dom"/>
</dbReference>
<dbReference type="InterPro" id="IPR000719">
    <property type="entry name" value="Prot_kinase_dom"/>
</dbReference>
<feature type="region of interest" description="Disordered" evidence="1">
    <location>
        <begin position="1692"/>
        <end position="1711"/>
    </location>
</feature>
<evidence type="ECO:0000313" key="4">
    <source>
        <dbReference type="EMBL" id="KNC55735.1"/>
    </source>
</evidence>
<dbReference type="InterPro" id="IPR011009">
    <property type="entry name" value="Kinase-like_dom_sf"/>
</dbReference>
<feature type="compositionally biased region" description="Low complexity" evidence="1">
    <location>
        <begin position="1431"/>
        <end position="1453"/>
    </location>
</feature>
<keyword evidence="2" id="KW-1133">Transmembrane helix</keyword>
<feature type="region of interest" description="Disordered" evidence="1">
    <location>
        <begin position="892"/>
        <end position="928"/>
    </location>
</feature>
<evidence type="ECO:0000256" key="2">
    <source>
        <dbReference type="SAM" id="Phobius"/>
    </source>
</evidence>
<dbReference type="OrthoDB" id="1668230at2759"/>
<keyword evidence="2" id="KW-0472">Membrane</keyword>
<feature type="transmembrane region" description="Helical" evidence="2">
    <location>
        <begin position="87"/>
        <end position="106"/>
    </location>
</feature>
<dbReference type="InterPro" id="IPR051681">
    <property type="entry name" value="Ser/Thr_Kinases-Pseudokinases"/>
</dbReference>
<protein>
    <submittedName>
        <fullName evidence="4">TKL protein kinase</fullName>
    </submittedName>
</protein>
<feature type="domain" description="Protein kinase" evidence="3">
    <location>
        <begin position="1735"/>
        <end position="2015"/>
    </location>
</feature>
<evidence type="ECO:0000313" key="5">
    <source>
        <dbReference type="Proteomes" id="UP000054408"/>
    </source>
</evidence>
<feature type="domain" description="Protein kinase" evidence="3">
    <location>
        <begin position="676"/>
        <end position="1069"/>
    </location>
</feature>
<name>A0A0L0DU02_THETB</name>
<feature type="transmembrane region" description="Helical" evidence="2">
    <location>
        <begin position="627"/>
        <end position="649"/>
    </location>
</feature>
<keyword evidence="2" id="KW-0812">Transmembrane</keyword>
<dbReference type="GeneID" id="25569186"/>
<keyword evidence="5" id="KW-1185">Reference proteome</keyword>
<dbReference type="GO" id="GO:0004674">
    <property type="term" value="F:protein serine/threonine kinase activity"/>
    <property type="evidence" value="ECO:0007669"/>
    <property type="project" value="TreeGrafter"/>
</dbReference>
<feature type="compositionally biased region" description="Polar residues" evidence="1">
    <location>
        <begin position="907"/>
        <end position="919"/>
    </location>
</feature>
<dbReference type="SUPFAM" id="SSF53850">
    <property type="entry name" value="Periplasmic binding protein-like II"/>
    <property type="match status" value="1"/>
</dbReference>
<feature type="region of interest" description="Disordered" evidence="1">
    <location>
        <begin position="1291"/>
        <end position="1366"/>
    </location>
</feature>
<feature type="region of interest" description="Disordered" evidence="1">
    <location>
        <begin position="1492"/>
        <end position="1528"/>
    </location>
</feature>
<feature type="compositionally biased region" description="Low complexity" evidence="1">
    <location>
        <begin position="1562"/>
        <end position="1572"/>
    </location>
</feature>